<dbReference type="Pfam" id="PF00583">
    <property type="entry name" value="Acetyltransf_1"/>
    <property type="match status" value="1"/>
</dbReference>
<dbReference type="Proteomes" id="UP001597318">
    <property type="component" value="Unassembled WGS sequence"/>
</dbReference>
<keyword evidence="2" id="KW-0808">Transferase</keyword>
<evidence type="ECO:0000259" key="1">
    <source>
        <dbReference type="PROSITE" id="PS51186"/>
    </source>
</evidence>
<dbReference type="GO" id="GO:0016746">
    <property type="term" value="F:acyltransferase activity"/>
    <property type="evidence" value="ECO:0007669"/>
    <property type="project" value="UniProtKB-KW"/>
</dbReference>
<dbReference type="InterPro" id="IPR000182">
    <property type="entry name" value="GNAT_dom"/>
</dbReference>
<comment type="caution">
    <text evidence="2">The sequence shown here is derived from an EMBL/GenBank/DDBJ whole genome shotgun (WGS) entry which is preliminary data.</text>
</comment>
<organism evidence="2 3">
    <name type="scientific">Metabacillus endolithicus</name>
    <dbReference type="NCBI Taxonomy" id="1535204"/>
    <lineage>
        <taxon>Bacteria</taxon>
        <taxon>Bacillati</taxon>
        <taxon>Bacillota</taxon>
        <taxon>Bacilli</taxon>
        <taxon>Bacillales</taxon>
        <taxon>Bacillaceae</taxon>
        <taxon>Metabacillus</taxon>
    </lineage>
</organism>
<dbReference type="PROSITE" id="PS51186">
    <property type="entry name" value="GNAT"/>
    <property type="match status" value="1"/>
</dbReference>
<evidence type="ECO:0000313" key="2">
    <source>
        <dbReference type="EMBL" id="MFD2215181.1"/>
    </source>
</evidence>
<keyword evidence="2" id="KW-0012">Acyltransferase</keyword>
<accession>A0ABW5C272</accession>
<protein>
    <submittedName>
        <fullName evidence="2">GNAT family N-acetyltransferase</fullName>
        <ecNumber evidence="2">2.3.-.-</ecNumber>
    </submittedName>
</protein>
<dbReference type="InterPro" id="IPR016181">
    <property type="entry name" value="Acyl_CoA_acyltransferase"/>
</dbReference>
<keyword evidence="3" id="KW-1185">Reference proteome</keyword>
<dbReference type="Gene3D" id="3.40.630.30">
    <property type="match status" value="1"/>
</dbReference>
<dbReference type="RefSeq" id="WP_247346737.1">
    <property type="nucleotide sequence ID" value="NZ_CP095550.1"/>
</dbReference>
<feature type="domain" description="N-acetyltransferase" evidence="1">
    <location>
        <begin position="4"/>
        <end position="157"/>
    </location>
</feature>
<dbReference type="EMBL" id="JBHUIK010000003">
    <property type="protein sequence ID" value="MFD2215181.1"/>
    <property type="molecule type" value="Genomic_DNA"/>
</dbReference>
<reference evidence="3" key="1">
    <citation type="journal article" date="2019" name="Int. J. Syst. Evol. Microbiol.">
        <title>The Global Catalogue of Microorganisms (GCM) 10K type strain sequencing project: providing services to taxonomists for standard genome sequencing and annotation.</title>
        <authorList>
            <consortium name="The Broad Institute Genomics Platform"/>
            <consortium name="The Broad Institute Genome Sequencing Center for Infectious Disease"/>
            <person name="Wu L."/>
            <person name="Ma J."/>
        </authorList>
    </citation>
    <scope>NUCLEOTIDE SEQUENCE [LARGE SCALE GENOMIC DNA]</scope>
    <source>
        <strain evidence="3">CGMCC 1.15474</strain>
    </source>
</reference>
<name>A0ABW5C272_9BACI</name>
<dbReference type="EC" id="2.3.-.-" evidence="2"/>
<dbReference type="CDD" id="cd04301">
    <property type="entry name" value="NAT_SF"/>
    <property type="match status" value="1"/>
</dbReference>
<sequence>MITITLEEVTKDKMKKVQEIVLSNKIYNVLENGRETRSMKEMKEEFLNPATYSYFIKADQDYIGLIDYLPENPKDHYPWLGLLMVHEQWKGKGFGKRAYHLFEESIKNSGKQAIRLGVLTDNKDAKVFWESLGFIYYETKPFKEGREVDCYEKKLKK</sequence>
<evidence type="ECO:0000313" key="3">
    <source>
        <dbReference type="Proteomes" id="UP001597318"/>
    </source>
</evidence>
<proteinExistence type="predicted"/>
<gene>
    <name evidence="2" type="ORF">ACFSKK_15930</name>
</gene>
<dbReference type="SUPFAM" id="SSF55729">
    <property type="entry name" value="Acyl-CoA N-acyltransferases (Nat)"/>
    <property type="match status" value="1"/>
</dbReference>